<dbReference type="KEGG" id="tee:Tel_04995"/>
<keyword evidence="1" id="KW-0175">Coiled coil</keyword>
<accession>A0A0S2TBP0</accession>
<dbReference type="Proteomes" id="UP000055136">
    <property type="component" value="Chromosome"/>
</dbReference>
<organism evidence="2 3">
    <name type="scientific">Candidatus Tenderia electrophaga</name>
    <dbReference type="NCBI Taxonomy" id="1748243"/>
    <lineage>
        <taxon>Bacteria</taxon>
        <taxon>Pseudomonadati</taxon>
        <taxon>Pseudomonadota</taxon>
        <taxon>Gammaproteobacteria</taxon>
        <taxon>Candidatus Tenderiales</taxon>
        <taxon>Candidatus Tenderiaceae</taxon>
        <taxon>Candidatus Tenderia</taxon>
    </lineage>
</organism>
<dbReference type="PROSITE" id="PS51257">
    <property type="entry name" value="PROKAR_LIPOPROTEIN"/>
    <property type="match status" value="1"/>
</dbReference>
<dbReference type="EMBL" id="CP013099">
    <property type="protein sequence ID" value="ALP52554.1"/>
    <property type="molecule type" value="Genomic_DNA"/>
</dbReference>
<proteinExistence type="predicted"/>
<name>A0A0S2TBP0_9GAMM</name>
<feature type="coiled-coil region" evidence="1">
    <location>
        <begin position="146"/>
        <end position="173"/>
    </location>
</feature>
<evidence type="ECO:0000256" key="1">
    <source>
        <dbReference type="SAM" id="Coils"/>
    </source>
</evidence>
<reference evidence="2" key="1">
    <citation type="submission" date="2015-10" db="EMBL/GenBank/DDBJ databases">
        <title>Description of Candidatus Tenderia electrophaga gen. nov, sp. nov., an Uncultivated Electroautotroph from a Biocathode Enrichment.</title>
        <authorList>
            <person name="Eddie B.J."/>
            <person name="Malanoski A.P."/>
            <person name="Wang Z."/>
            <person name="Hall R.J."/>
            <person name="Oh S.D."/>
            <person name="Heiner C."/>
            <person name="Lin B."/>
            <person name="Strycharz-Glaven S.M."/>
        </authorList>
    </citation>
    <scope>NUCLEOTIDE SEQUENCE [LARGE SCALE GENOMIC DNA]</scope>
    <source>
        <strain evidence="2">NRL1</strain>
    </source>
</reference>
<gene>
    <name evidence="2" type="ORF">Tel_04995</name>
</gene>
<dbReference type="STRING" id="1748243.Tel_04995"/>
<dbReference type="AlphaFoldDB" id="A0A0S2TBP0"/>
<protein>
    <submittedName>
        <fullName evidence="2">Uncharacterized protein</fullName>
    </submittedName>
</protein>
<sequence>MKSWHLITWGIVLWSSLLLAGCSGLPLWLETPEAKRNPAASVAPLTAEQAVLQQFAWVQRAAAEQLERELPALEEVFALQPVERHRLRLAVTLGFADCRGCDRQRAVELFQQSQREAEEDTTRTLAAMFLDLLETRTQLEARGTELARQRQAAQALQQQLGALQEKLDALTSIEESLHQRE</sequence>
<evidence type="ECO:0000313" key="2">
    <source>
        <dbReference type="EMBL" id="ALP52554.1"/>
    </source>
</evidence>
<keyword evidence="3" id="KW-1185">Reference proteome</keyword>
<evidence type="ECO:0000313" key="3">
    <source>
        <dbReference type="Proteomes" id="UP000055136"/>
    </source>
</evidence>